<feature type="transmembrane region" description="Helical" evidence="5">
    <location>
        <begin position="409"/>
        <end position="428"/>
    </location>
</feature>
<evidence type="ECO:0000256" key="2">
    <source>
        <dbReference type="ARBA" id="ARBA00022692"/>
    </source>
</evidence>
<feature type="transmembrane region" description="Helical" evidence="5">
    <location>
        <begin position="155"/>
        <end position="177"/>
    </location>
</feature>
<dbReference type="AlphaFoldDB" id="A0A4R4S397"/>
<dbReference type="InterPro" id="IPR036259">
    <property type="entry name" value="MFS_trans_sf"/>
</dbReference>
<sequence>MPEDRRVTQTVPARPSSPRRVGRIHRAWWVALVAFVALVGAAAFRATPSVMIEPFREEFGWSHGTISFAISVNIMLYGLTSPFAAALMERFGMRRVVSLALSLVAAGSGLTVFMTASWQLVLCWGLLVGLGTGSMALAFVATVTDRWFVARRGLVSGILTAGTATGQLVFLPLLAVLVQDRGWRPASLVVTAVALAAVPLVWFLLRDRPEDVGLRAYGAPLDTPASPPPGSGTGAGRRAIGALTSAARTKAFWLLAGTFAICGASTNGLVGTHFVPAAHDHGMPVTTAAGLLAVIGIFDLVGTVASGWLTDRFDPRLLLGVYYALRGVSLMVLPLLLADTVHPPMLFFIVFYGLDWVATVPPTIALCREHFGASGPIVFGWVLASHQIGAALVAFGAGLTRDAYGSYDIAWIGAGALCAMAAAMALAIRRGVGAGAGAGAAVGT</sequence>
<feature type="transmembrane region" description="Helical" evidence="5">
    <location>
        <begin position="183"/>
        <end position="205"/>
    </location>
</feature>
<dbReference type="EMBL" id="SMKL01000001">
    <property type="protein sequence ID" value="TDC57011.1"/>
    <property type="molecule type" value="Genomic_DNA"/>
</dbReference>
<dbReference type="InterPro" id="IPR050327">
    <property type="entry name" value="Proton-linked_MCT"/>
</dbReference>
<dbReference type="Proteomes" id="UP000295621">
    <property type="component" value="Unassembled WGS sequence"/>
</dbReference>
<dbReference type="CDD" id="cd17355">
    <property type="entry name" value="MFS_YcxA_like"/>
    <property type="match status" value="1"/>
</dbReference>
<dbReference type="Pfam" id="PF07690">
    <property type="entry name" value="MFS_1"/>
    <property type="match status" value="1"/>
</dbReference>
<feature type="transmembrane region" description="Helical" evidence="5">
    <location>
        <begin position="287"/>
        <end position="310"/>
    </location>
</feature>
<organism evidence="7 8">
    <name type="scientific">Jiangella ureilytica</name>
    <dbReference type="NCBI Taxonomy" id="2530374"/>
    <lineage>
        <taxon>Bacteria</taxon>
        <taxon>Bacillati</taxon>
        <taxon>Actinomycetota</taxon>
        <taxon>Actinomycetes</taxon>
        <taxon>Jiangellales</taxon>
        <taxon>Jiangellaceae</taxon>
        <taxon>Jiangella</taxon>
    </lineage>
</organism>
<evidence type="ECO:0000259" key="6">
    <source>
        <dbReference type="PROSITE" id="PS50850"/>
    </source>
</evidence>
<comment type="subcellular location">
    <subcellularLocation>
        <location evidence="1">Cell membrane</location>
        <topology evidence="1">Multi-pass membrane protein</topology>
    </subcellularLocation>
</comment>
<dbReference type="RefSeq" id="WP_131977586.1">
    <property type="nucleotide sequence ID" value="NZ_SMKL01000001.1"/>
</dbReference>
<evidence type="ECO:0000256" key="3">
    <source>
        <dbReference type="ARBA" id="ARBA00022989"/>
    </source>
</evidence>
<reference evidence="7 8" key="1">
    <citation type="submission" date="2019-02" db="EMBL/GenBank/DDBJ databases">
        <title>Draft genome sequences of novel Actinobacteria.</title>
        <authorList>
            <person name="Sahin N."/>
            <person name="Ay H."/>
            <person name="Saygin H."/>
        </authorList>
    </citation>
    <scope>NUCLEOTIDE SEQUENCE [LARGE SCALE GENOMIC DNA]</scope>
    <source>
        <strain evidence="7 8">KC603</strain>
    </source>
</reference>
<keyword evidence="8" id="KW-1185">Reference proteome</keyword>
<feature type="transmembrane region" description="Helical" evidence="5">
    <location>
        <begin position="317"/>
        <end position="338"/>
    </location>
</feature>
<gene>
    <name evidence="7" type="ORF">E1212_00705</name>
</gene>
<feature type="transmembrane region" description="Helical" evidence="5">
    <location>
        <begin position="27"/>
        <end position="46"/>
    </location>
</feature>
<feature type="transmembrane region" description="Helical" evidence="5">
    <location>
        <begin position="124"/>
        <end position="143"/>
    </location>
</feature>
<proteinExistence type="predicted"/>
<evidence type="ECO:0000313" key="8">
    <source>
        <dbReference type="Proteomes" id="UP000295621"/>
    </source>
</evidence>
<dbReference type="GO" id="GO:0005886">
    <property type="term" value="C:plasma membrane"/>
    <property type="evidence" value="ECO:0007669"/>
    <property type="project" value="UniProtKB-SubCell"/>
</dbReference>
<dbReference type="OrthoDB" id="146345at2"/>
<feature type="transmembrane region" description="Helical" evidence="5">
    <location>
        <begin position="66"/>
        <end position="87"/>
    </location>
</feature>
<feature type="transmembrane region" description="Helical" evidence="5">
    <location>
        <begin position="378"/>
        <end position="397"/>
    </location>
</feature>
<dbReference type="PANTHER" id="PTHR11360">
    <property type="entry name" value="MONOCARBOXYLATE TRANSPORTER"/>
    <property type="match status" value="1"/>
</dbReference>
<feature type="domain" description="Major facilitator superfamily (MFS) profile" evidence="6">
    <location>
        <begin position="26"/>
        <end position="433"/>
    </location>
</feature>
<feature type="transmembrane region" description="Helical" evidence="5">
    <location>
        <begin position="252"/>
        <end position="275"/>
    </location>
</feature>
<evidence type="ECO:0000256" key="4">
    <source>
        <dbReference type="ARBA" id="ARBA00023136"/>
    </source>
</evidence>
<accession>A0A4R4S397</accession>
<dbReference type="PROSITE" id="PS50850">
    <property type="entry name" value="MFS"/>
    <property type="match status" value="1"/>
</dbReference>
<dbReference type="InterPro" id="IPR011701">
    <property type="entry name" value="MFS"/>
</dbReference>
<comment type="caution">
    <text evidence="7">The sequence shown here is derived from an EMBL/GenBank/DDBJ whole genome shotgun (WGS) entry which is preliminary data.</text>
</comment>
<evidence type="ECO:0000313" key="7">
    <source>
        <dbReference type="EMBL" id="TDC57011.1"/>
    </source>
</evidence>
<dbReference type="Gene3D" id="1.20.1250.20">
    <property type="entry name" value="MFS general substrate transporter like domains"/>
    <property type="match status" value="2"/>
</dbReference>
<dbReference type="InterPro" id="IPR020846">
    <property type="entry name" value="MFS_dom"/>
</dbReference>
<keyword evidence="4 5" id="KW-0472">Membrane</keyword>
<feature type="transmembrane region" description="Helical" evidence="5">
    <location>
        <begin position="99"/>
        <end position="118"/>
    </location>
</feature>
<dbReference type="SUPFAM" id="SSF103473">
    <property type="entry name" value="MFS general substrate transporter"/>
    <property type="match status" value="1"/>
</dbReference>
<feature type="transmembrane region" description="Helical" evidence="5">
    <location>
        <begin position="344"/>
        <end position="366"/>
    </location>
</feature>
<evidence type="ECO:0000256" key="5">
    <source>
        <dbReference type="SAM" id="Phobius"/>
    </source>
</evidence>
<dbReference type="GO" id="GO:0022857">
    <property type="term" value="F:transmembrane transporter activity"/>
    <property type="evidence" value="ECO:0007669"/>
    <property type="project" value="InterPro"/>
</dbReference>
<dbReference type="PANTHER" id="PTHR11360:SF284">
    <property type="entry name" value="EG:103B4.3 PROTEIN-RELATED"/>
    <property type="match status" value="1"/>
</dbReference>
<keyword evidence="2 5" id="KW-0812">Transmembrane</keyword>
<keyword evidence="3 5" id="KW-1133">Transmembrane helix</keyword>
<name>A0A4R4S397_9ACTN</name>
<evidence type="ECO:0000256" key="1">
    <source>
        <dbReference type="ARBA" id="ARBA00004651"/>
    </source>
</evidence>
<protein>
    <submittedName>
        <fullName evidence="7">MFS transporter</fullName>
    </submittedName>
</protein>